<evidence type="ECO:0000256" key="9">
    <source>
        <dbReference type="ARBA" id="ARBA00023310"/>
    </source>
</evidence>
<keyword evidence="7" id="KW-0496">Mitochondrion</keyword>
<evidence type="ECO:0000256" key="4">
    <source>
        <dbReference type="ARBA" id="ARBA00022547"/>
    </source>
</evidence>
<evidence type="ECO:0000313" key="11">
    <source>
        <dbReference type="Proteomes" id="UP001359485"/>
    </source>
</evidence>
<name>A0ABR1APE6_POLSC</name>
<evidence type="ECO:0000256" key="7">
    <source>
        <dbReference type="ARBA" id="ARBA00023128"/>
    </source>
</evidence>
<evidence type="ECO:0000256" key="2">
    <source>
        <dbReference type="ARBA" id="ARBA00005895"/>
    </source>
</evidence>
<dbReference type="EMBL" id="JAWJWF010000046">
    <property type="protein sequence ID" value="KAK6624122.1"/>
    <property type="molecule type" value="Genomic_DNA"/>
</dbReference>
<keyword evidence="8" id="KW-0472">Membrane</keyword>
<accession>A0ABR1APE6</accession>
<keyword evidence="5" id="KW-0375">Hydrogen ion transport</keyword>
<keyword evidence="6" id="KW-0406">Ion transport</keyword>
<evidence type="ECO:0000256" key="6">
    <source>
        <dbReference type="ARBA" id="ARBA00023065"/>
    </source>
</evidence>
<evidence type="ECO:0000313" key="10">
    <source>
        <dbReference type="EMBL" id="KAK6624122.1"/>
    </source>
</evidence>
<evidence type="ECO:0000256" key="1">
    <source>
        <dbReference type="ARBA" id="ARBA00004325"/>
    </source>
</evidence>
<keyword evidence="3" id="KW-0813">Transport</keyword>
<reference evidence="10 11" key="1">
    <citation type="submission" date="2023-09" db="EMBL/GenBank/DDBJ databases">
        <title>Genomes of two closely related lineages of the louse Polyplax serrata with different host specificities.</title>
        <authorList>
            <person name="Martinu J."/>
            <person name="Tarabai H."/>
            <person name="Stefka J."/>
            <person name="Hypsa V."/>
        </authorList>
    </citation>
    <scope>NUCLEOTIDE SEQUENCE [LARGE SCALE GENOMIC DNA]</scope>
    <source>
        <strain evidence="10">98ZLc_SE</strain>
    </source>
</reference>
<evidence type="ECO:0000256" key="5">
    <source>
        <dbReference type="ARBA" id="ARBA00022781"/>
    </source>
</evidence>
<keyword evidence="11" id="KW-1185">Reference proteome</keyword>
<evidence type="ECO:0000256" key="3">
    <source>
        <dbReference type="ARBA" id="ARBA00022448"/>
    </source>
</evidence>
<protein>
    <recommendedName>
        <fullName evidence="12">ATP synthase subunit f, mitochondrial</fullName>
    </recommendedName>
</protein>
<comment type="subcellular location">
    <subcellularLocation>
        <location evidence="1">Mitochondrion membrane</location>
    </subcellularLocation>
</comment>
<dbReference type="PANTHER" id="PTHR13080">
    <property type="entry name" value="ATP SYNTHASE F CHAIN, MITOCHONDRIAL-RELATED"/>
    <property type="match status" value="1"/>
</dbReference>
<dbReference type="Pfam" id="PF10206">
    <property type="entry name" value="WRW"/>
    <property type="match status" value="1"/>
</dbReference>
<keyword evidence="4" id="KW-0138">CF(0)</keyword>
<proteinExistence type="inferred from homology"/>
<organism evidence="10 11">
    <name type="scientific">Polyplax serrata</name>
    <name type="common">Common mouse louse</name>
    <dbReference type="NCBI Taxonomy" id="468196"/>
    <lineage>
        <taxon>Eukaryota</taxon>
        <taxon>Metazoa</taxon>
        <taxon>Ecdysozoa</taxon>
        <taxon>Arthropoda</taxon>
        <taxon>Hexapoda</taxon>
        <taxon>Insecta</taxon>
        <taxon>Pterygota</taxon>
        <taxon>Neoptera</taxon>
        <taxon>Paraneoptera</taxon>
        <taxon>Psocodea</taxon>
        <taxon>Troctomorpha</taxon>
        <taxon>Phthiraptera</taxon>
        <taxon>Anoplura</taxon>
        <taxon>Polyplacidae</taxon>
        <taxon>Polyplax</taxon>
    </lineage>
</organism>
<dbReference type="InterPro" id="IPR019344">
    <property type="entry name" value="F1F0-ATPsyn_F_prd"/>
</dbReference>
<dbReference type="Proteomes" id="UP001359485">
    <property type="component" value="Unassembled WGS sequence"/>
</dbReference>
<comment type="similarity">
    <text evidence="2">Belongs to the ATPase F chain family.</text>
</comment>
<comment type="caution">
    <text evidence="10">The sequence shown here is derived from an EMBL/GenBank/DDBJ whole genome shotgun (WGS) entry which is preliminary data.</text>
</comment>
<keyword evidence="9" id="KW-0066">ATP synthesis</keyword>
<sequence length="111" mass="13046">MSFFNSWAEYPPGYDRAVHGYYDPSRYYGKPDTPFSQVKLGEFGAWLSRRDKSPRGIMRALSRTFWKHNLAWIAPKKPGPAGFFHLLCACTLMSFCLDYPTLKSHRKYRYH</sequence>
<dbReference type="PANTHER" id="PTHR13080:SF20">
    <property type="entry name" value="ATP SYNTHASE SUBUNIT F, MITOCHONDRIAL-RELATED"/>
    <property type="match status" value="1"/>
</dbReference>
<evidence type="ECO:0008006" key="12">
    <source>
        <dbReference type="Google" id="ProtNLM"/>
    </source>
</evidence>
<evidence type="ECO:0000256" key="8">
    <source>
        <dbReference type="ARBA" id="ARBA00023136"/>
    </source>
</evidence>
<gene>
    <name evidence="10" type="ORF">RUM44_010980</name>
</gene>